<evidence type="ECO:0000313" key="3">
    <source>
        <dbReference type="EMBL" id="KAG6774938.1"/>
    </source>
</evidence>
<accession>A0A8X7ZPF6</accession>
<sequence length="176" mass="20053">MLRPERRVPTKSTVSSQDTLFPENHASALHKVIHESVEEEPEWLGHCHVGSIKEGLEACLPEGFEGRMEGKGLIIRGWALQVLILDHEAIALMAAEKDHEEAVDFVRKVQKRINKEAYKDFLMTLCAFRNKWKDVADVYRDVVELFAGHPDLLEGFHRFLPASEVIADLESKLQIL</sequence>
<protein>
    <submittedName>
        <fullName evidence="3">Uncharacterized protein</fullName>
    </submittedName>
</protein>
<dbReference type="OrthoDB" id="10265969at2759"/>
<evidence type="ECO:0000256" key="1">
    <source>
        <dbReference type="ARBA" id="ARBA00022491"/>
    </source>
</evidence>
<name>A0A8X7ZPF6_POPTO</name>
<dbReference type="PANTHER" id="PTHR12346">
    <property type="entry name" value="SIN3B-RELATED"/>
    <property type="match status" value="1"/>
</dbReference>
<reference evidence="3" key="1">
    <citation type="journal article" date="2020" name="bioRxiv">
        <title>Hybrid origin of Populus tomentosa Carr. identified through genome sequencing and phylogenomic analysis.</title>
        <authorList>
            <person name="An X."/>
            <person name="Gao K."/>
            <person name="Chen Z."/>
            <person name="Li J."/>
            <person name="Yang X."/>
            <person name="Yang X."/>
            <person name="Zhou J."/>
            <person name="Guo T."/>
            <person name="Zhao T."/>
            <person name="Huang S."/>
            <person name="Miao D."/>
            <person name="Khan W.U."/>
            <person name="Rao P."/>
            <person name="Ye M."/>
            <person name="Lei B."/>
            <person name="Liao W."/>
            <person name="Wang J."/>
            <person name="Ji L."/>
            <person name="Li Y."/>
            <person name="Guo B."/>
            <person name="Mustafa N.S."/>
            <person name="Li S."/>
            <person name="Yun Q."/>
            <person name="Keller S.R."/>
            <person name="Mao J."/>
            <person name="Zhang R."/>
            <person name="Strauss S.H."/>
        </authorList>
    </citation>
    <scope>NUCLEOTIDE SEQUENCE</scope>
    <source>
        <strain evidence="3">GM15</strain>
        <tissue evidence="3">Leaf</tissue>
    </source>
</reference>
<dbReference type="Proteomes" id="UP000886885">
    <property type="component" value="Chromosome 5A"/>
</dbReference>
<keyword evidence="2" id="KW-0539">Nucleus</keyword>
<comment type="caution">
    <text evidence="3">The sequence shown here is derived from an EMBL/GenBank/DDBJ whole genome shotgun (WGS) entry which is preliminary data.</text>
</comment>
<organism evidence="3 4">
    <name type="scientific">Populus tomentosa</name>
    <name type="common">Chinese white poplar</name>
    <dbReference type="NCBI Taxonomy" id="118781"/>
    <lineage>
        <taxon>Eukaryota</taxon>
        <taxon>Viridiplantae</taxon>
        <taxon>Streptophyta</taxon>
        <taxon>Embryophyta</taxon>
        <taxon>Tracheophyta</taxon>
        <taxon>Spermatophyta</taxon>
        <taxon>Magnoliopsida</taxon>
        <taxon>eudicotyledons</taxon>
        <taxon>Gunneridae</taxon>
        <taxon>Pentapetalae</taxon>
        <taxon>rosids</taxon>
        <taxon>fabids</taxon>
        <taxon>Malpighiales</taxon>
        <taxon>Salicaceae</taxon>
        <taxon>Saliceae</taxon>
        <taxon>Populus</taxon>
    </lineage>
</organism>
<gene>
    <name evidence="3" type="ORF">POTOM_018356</name>
</gene>
<keyword evidence="4" id="KW-1185">Reference proteome</keyword>
<evidence type="ECO:0000256" key="2">
    <source>
        <dbReference type="PROSITE-ProRule" id="PRU00810"/>
    </source>
</evidence>
<dbReference type="AlphaFoldDB" id="A0A8X7ZPF6"/>
<keyword evidence="1" id="KW-0678">Repressor</keyword>
<dbReference type="InterPro" id="IPR003822">
    <property type="entry name" value="PAH"/>
</dbReference>
<comment type="subcellular location">
    <subcellularLocation>
        <location evidence="2">Nucleus</location>
    </subcellularLocation>
</comment>
<dbReference type="GO" id="GO:0003714">
    <property type="term" value="F:transcription corepressor activity"/>
    <property type="evidence" value="ECO:0007669"/>
    <property type="project" value="InterPro"/>
</dbReference>
<dbReference type="PANTHER" id="PTHR12346:SF0">
    <property type="entry name" value="SIN3A, ISOFORM G"/>
    <property type="match status" value="1"/>
</dbReference>
<dbReference type="Pfam" id="PF02671">
    <property type="entry name" value="PAH"/>
    <property type="match status" value="1"/>
</dbReference>
<dbReference type="GO" id="GO:0000118">
    <property type="term" value="C:histone deacetylase complex"/>
    <property type="evidence" value="ECO:0007669"/>
    <property type="project" value="TreeGrafter"/>
</dbReference>
<evidence type="ECO:0000313" key="4">
    <source>
        <dbReference type="Proteomes" id="UP000886885"/>
    </source>
</evidence>
<dbReference type="GO" id="GO:0000122">
    <property type="term" value="P:negative regulation of transcription by RNA polymerase II"/>
    <property type="evidence" value="ECO:0007669"/>
    <property type="project" value="TreeGrafter"/>
</dbReference>
<dbReference type="PROSITE" id="PS51477">
    <property type="entry name" value="PAH"/>
    <property type="match status" value="1"/>
</dbReference>
<dbReference type="InterPro" id="IPR039774">
    <property type="entry name" value="Sin3-like"/>
</dbReference>
<dbReference type="GO" id="GO:0000785">
    <property type="term" value="C:chromatin"/>
    <property type="evidence" value="ECO:0007669"/>
    <property type="project" value="TreeGrafter"/>
</dbReference>
<proteinExistence type="predicted"/>
<dbReference type="EMBL" id="JAAWWB010000009">
    <property type="protein sequence ID" value="KAG6774938.1"/>
    <property type="molecule type" value="Genomic_DNA"/>
</dbReference>